<evidence type="ECO:0000313" key="2">
    <source>
        <dbReference type="Proteomes" id="UP001055336"/>
    </source>
</evidence>
<protein>
    <submittedName>
        <fullName evidence="1">Uncharacterized protein</fullName>
    </submittedName>
</protein>
<organism evidence="1 2">
    <name type="scientific">Mycobacterium paraterrae</name>
    <dbReference type="NCBI Taxonomy" id="577492"/>
    <lineage>
        <taxon>Bacteria</taxon>
        <taxon>Bacillati</taxon>
        <taxon>Actinomycetota</taxon>
        <taxon>Actinomycetes</taxon>
        <taxon>Mycobacteriales</taxon>
        <taxon>Mycobacteriaceae</taxon>
        <taxon>Mycobacterium</taxon>
    </lineage>
</organism>
<sequence length="50" mass="5540">MMHNFVAYSPVTGERYEMDCEGGFSARFSNGALVNSTRCYAGDNAEVVVW</sequence>
<gene>
    <name evidence="1" type="ORF">MKK62_20740</name>
</gene>
<dbReference type="Proteomes" id="UP001055336">
    <property type="component" value="Chromosome"/>
</dbReference>
<reference evidence="1" key="1">
    <citation type="submission" date="2022-08" db="EMBL/GenBank/DDBJ databases">
        <title>Whole genome sequencing of non-tuberculosis mycobacteria type-strains.</title>
        <authorList>
            <person name="Igarashi Y."/>
            <person name="Osugi A."/>
            <person name="Mitarai S."/>
        </authorList>
    </citation>
    <scope>NUCLEOTIDE SEQUENCE</scope>
    <source>
        <strain evidence="1">DSM 45127</strain>
    </source>
</reference>
<evidence type="ECO:0000313" key="1">
    <source>
        <dbReference type="EMBL" id="UMB68803.1"/>
    </source>
</evidence>
<keyword evidence="2" id="KW-1185">Reference proteome</keyword>
<accession>A0ABY3VHE7</accession>
<name>A0ABY3VHE7_9MYCO</name>
<dbReference type="EMBL" id="CP092488">
    <property type="protein sequence ID" value="UMB68803.1"/>
    <property type="molecule type" value="Genomic_DNA"/>
</dbReference>
<proteinExistence type="predicted"/>
<dbReference type="RefSeq" id="WP_240260394.1">
    <property type="nucleotide sequence ID" value="NZ_CP092488.2"/>
</dbReference>